<proteinExistence type="inferred from homology"/>
<dbReference type="AlphaFoldDB" id="A0A1L4BPY7"/>
<evidence type="ECO:0000256" key="4">
    <source>
        <dbReference type="ARBA" id="ARBA00022475"/>
    </source>
</evidence>
<keyword evidence="9 13" id="KW-1133">Transmembrane helix</keyword>
<dbReference type="PANTHER" id="PTHR30529:SF3">
    <property type="entry name" value="CYTOCHROME B561 HOMOLOG 1"/>
    <property type="match status" value="1"/>
</dbReference>
<dbReference type="GO" id="GO:0022904">
    <property type="term" value="P:respiratory electron transport chain"/>
    <property type="evidence" value="ECO:0007669"/>
    <property type="project" value="InterPro"/>
</dbReference>
<evidence type="ECO:0000259" key="14">
    <source>
        <dbReference type="Pfam" id="PF01292"/>
    </source>
</evidence>
<feature type="domain" description="Cytochrome b561 bacterial/Ni-hydrogenase" evidence="14">
    <location>
        <begin position="7"/>
        <end position="169"/>
    </location>
</feature>
<evidence type="ECO:0000256" key="8">
    <source>
        <dbReference type="ARBA" id="ARBA00022982"/>
    </source>
</evidence>
<gene>
    <name evidence="15" type="ORF">F7310_00430</name>
</gene>
<organism evidence="15 16">
    <name type="scientific">Francisella uliginis</name>
    <dbReference type="NCBI Taxonomy" id="573570"/>
    <lineage>
        <taxon>Bacteria</taxon>
        <taxon>Pseudomonadati</taxon>
        <taxon>Pseudomonadota</taxon>
        <taxon>Gammaproteobacteria</taxon>
        <taxon>Thiotrichales</taxon>
        <taxon>Francisellaceae</taxon>
        <taxon>Francisella</taxon>
    </lineage>
</organism>
<keyword evidence="7" id="KW-0479">Metal-binding</keyword>
<dbReference type="EMBL" id="CP016796">
    <property type="protein sequence ID" value="API85911.1"/>
    <property type="molecule type" value="Genomic_DNA"/>
</dbReference>
<feature type="transmembrane region" description="Helical" evidence="13">
    <location>
        <begin position="9"/>
        <end position="27"/>
    </location>
</feature>
<keyword evidence="3" id="KW-0813">Transport</keyword>
<keyword evidence="6 13" id="KW-0812">Transmembrane</keyword>
<dbReference type="OrthoDB" id="8589936at2"/>
<reference evidence="15 16" key="1">
    <citation type="journal article" date="2016" name="Appl. Environ. Microbiol.">
        <title>Whole genome relationships among Francisella bacteria of diverse origin define new species and provide specific regions for detection.</title>
        <authorList>
            <person name="Challacombe J.F."/>
            <person name="Petersen J.M."/>
            <person name="Gallegos-Graves V."/>
            <person name="Hodge D."/>
            <person name="Pillai S."/>
            <person name="Kuske C.R."/>
        </authorList>
    </citation>
    <scope>NUCLEOTIDE SEQUENCE [LARGE SCALE GENOMIC DNA]</scope>
    <source>
        <strain evidence="16">TX07-7310</strain>
    </source>
</reference>
<evidence type="ECO:0000256" key="2">
    <source>
        <dbReference type="ARBA" id="ARBA00004651"/>
    </source>
</evidence>
<dbReference type="GO" id="GO:0005886">
    <property type="term" value="C:plasma membrane"/>
    <property type="evidence" value="ECO:0007669"/>
    <property type="project" value="UniProtKB-SubCell"/>
</dbReference>
<feature type="transmembrane region" description="Helical" evidence="13">
    <location>
        <begin position="47"/>
        <end position="68"/>
    </location>
</feature>
<protein>
    <submittedName>
        <fullName evidence="15">Cytochrome B</fullName>
    </submittedName>
</protein>
<comment type="cofactor">
    <cofactor evidence="1">
        <name>heme b</name>
        <dbReference type="ChEBI" id="CHEBI:60344"/>
    </cofactor>
</comment>
<dbReference type="InterPro" id="IPR011577">
    <property type="entry name" value="Cyt_b561_bac/Ni-Hgenase"/>
</dbReference>
<evidence type="ECO:0000256" key="13">
    <source>
        <dbReference type="SAM" id="Phobius"/>
    </source>
</evidence>
<dbReference type="InterPro" id="IPR052168">
    <property type="entry name" value="Cytochrome_b561_oxidase"/>
</dbReference>
<evidence type="ECO:0000256" key="10">
    <source>
        <dbReference type="ARBA" id="ARBA00023004"/>
    </source>
</evidence>
<keyword evidence="16" id="KW-1185">Reference proteome</keyword>
<dbReference type="Pfam" id="PF01292">
    <property type="entry name" value="Ni_hydr_CYTB"/>
    <property type="match status" value="1"/>
</dbReference>
<dbReference type="KEGG" id="frx:F7310_00430"/>
<sequence>MHTKLNRLMVYIHWLTVILIFLAFISIEFRSTFGKHTLFHDAMKSSHLYIGFLVLFLTILRLVIRKFVTFPIIGQRLYYNSFRSIASKLVHVFLYVWLILMPILGWCLISAKGTYVIPFGLPSILDVMPRADVIEIKELHEYFAYIGLAIIFIHASVATIESLIVNRVLKK</sequence>
<feature type="transmembrane region" description="Helical" evidence="13">
    <location>
        <begin position="89"/>
        <end position="111"/>
    </location>
</feature>
<dbReference type="InterPro" id="IPR016174">
    <property type="entry name" value="Di-haem_cyt_TM"/>
</dbReference>
<evidence type="ECO:0000256" key="12">
    <source>
        <dbReference type="ARBA" id="ARBA00037975"/>
    </source>
</evidence>
<dbReference type="Proteomes" id="UP000184222">
    <property type="component" value="Chromosome"/>
</dbReference>
<dbReference type="GO" id="GO:0020037">
    <property type="term" value="F:heme binding"/>
    <property type="evidence" value="ECO:0007669"/>
    <property type="project" value="TreeGrafter"/>
</dbReference>
<evidence type="ECO:0000313" key="15">
    <source>
        <dbReference type="EMBL" id="API85911.1"/>
    </source>
</evidence>
<keyword evidence="10" id="KW-0408">Iron</keyword>
<comment type="similarity">
    <text evidence="12">Belongs to the cytochrome b561 family.</text>
</comment>
<dbReference type="GO" id="GO:0009055">
    <property type="term" value="F:electron transfer activity"/>
    <property type="evidence" value="ECO:0007669"/>
    <property type="project" value="InterPro"/>
</dbReference>
<evidence type="ECO:0000313" key="16">
    <source>
        <dbReference type="Proteomes" id="UP000184222"/>
    </source>
</evidence>
<dbReference type="STRING" id="573570.F7310_00430"/>
<dbReference type="GO" id="GO:0046872">
    <property type="term" value="F:metal ion binding"/>
    <property type="evidence" value="ECO:0007669"/>
    <property type="project" value="UniProtKB-KW"/>
</dbReference>
<evidence type="ECO:0000256" key="9">
    <source>
        <dbReference type="ARBA" id="ARBA00022989"/>
    </source>
</evidence>
<evidence type="ECO:0000256" key="7">
    <source>
        <dbReference type="ARBA" id="ARBA00022723"/>
    </source>
</evidence>
<evidence type="ECO:0000256" key="6">
    <source>
        <dbReference type="ARBA" id="ARBA00022692"/>
    </source>
</evidence>
<accession>A0A1L4BPY7</accession>
<keyword evidence="4" id="KW-1003">Cell membrane</keyword>
<dbReference type="PANTHER" id="PTHR30529">
    <property type="entry name" value="CYTOCHROME B561"/>
    <property type="match status" value="1"/>
</dbReference>
<evidence type="ECO:0000256" key="1">
    <source>
        <dbReference type="ARBA" id="ARBA00001970"/>
    </source>
</evidence>
<keyword evidence="5" id="KW-0349">Heme</keyword>
<keyword evidence="11 13" id="KW-0472">Membrane</keyword>
<comment type="subcellular location">
    <subcellularLocation>
        <location evidence="2">Cell membrane</location>
        <topology evidence="2">Multi-pass membrane protein</topology>
    </subcellularLocation>
</comment>
<evidence type="ECO:0000256" key="5">
    <source>
        <dbReference type="ARBA" id="ARBA00022617"/>
    </source>
</evidence>
<keyword evidence="8" id="KW-0249">Electron transport</keyword>
<evidence type="ECO:0000256" key="11">
    <source>
        <dbReference type="ARBA" id="ARBA00023136"/>
    </source>
</evidence>
<name>A0A1L4BPY7_9GAMM</name>
<dbReference type="SUPFAM" id="SSF81342">
    <property type="entry name" value="Transmembrane di-heme cytochromes"/>
    <property type="match status" value="1"/>
</dbReference>
<feature type="transmembrane region" description="Helical" evidence="13">
    <location>
        <begin position="142"/>
        <end position="165"/>
    </location>
</feature>
<evidence type="ECO:0000256" key="3">
    <source>
        <dbReference type="ARBA" id="ARBA00022448"/>
    </source>
</evidence>